<dbReference type="PANTHER" id="PTHR43610">
    <property type="entry name" value="BLL6696 PROTEIN"/>
    <property type="match status" value="1"/>
</dbReference>
<accession>A0A1H2X2X7</accession>
<sequence>MRLTGEQFDLELLQEKHTDSLFEVASEPSNWTYMTRKMHNKHDMKLIVEEALKLHQQGDTMPFIVKRKRDGAIVGSTRLYDISPRRKTAEIGSTYYSESVRSTGVNTECKYLLLTYAFETLGVVRVQFKTDEQNKAARKAIQKLGAFEEGILRNERKLPDGRVRNAAVYSIIKEEWPEVKAKLTERIEFKKKGHE</sequence>
<name>A0A1H2X2X7_9BACI</name>
<dbReference type="InterPro" id="IPR016181">
    <property type="entry name" value="Acyl_CoA_acyltransferase"/>
</dbReference>
<dbReference type="Pfam" id="PF13302">
    <property type="entry name" value="Acetyltransf_3"/>
    <property type="match status" value="1"/>
</dbReference>
<dbReference type="PROSITE" id="PS51186">
    <property type="entry name" value="GNAT"/>
    <property type="match status" value="1"/>
</dbReference>
<evidence type="ECO:0000313" key="3">
    <source>
        <dbReference type="Proteomes" id="UP000199488"/>
    </source>
</evidence>
<dbReference type="GO" id="GO:0016747">
    <property type="term" value="F:acyltransferase activity, transferring groups other than amino-acyl groups"/>
    <property type="evidence" value="ECO:0007669"/>
    <property type="project" value="InterPro"/>
</dbReference>
<dbReference type="PANTHER" id="PTHR43610:SF1">
    <property type="entry name" value="N-ACETYLTRANSFERASE DOMAIN-CONTAINING PROTEIN"/>
    <property type="match status" value="1"/>
</dbReference>
<dbReference type="SUPFAM" id="SSF55729">
    <property type="entry name" value="Acyl-CoA N-acyltransferases (Nat)"/>
    <property type="match status" value="1"/>
</dbReference>
<feature type="domain" description="N-acetyltransferase" evidence="1">
    <location>
        <begin position="8"/>
        <end position="175"/>
    </location>
</feature>
<keyword evidence="3" id="KW-1185">Reference proteome</keyword>
<dbReference type="RefSeq" id="WP_245724094.1">
    <property type="nucleotide sequence ID" value="NZ_FNNC01000006.1"/>
</dbReference>
<evidence type="ECO:0000313" key="2">
    <source>
        <dbReference type="EMBL" id="SDW87121.1"/>
    </source>
</evidence>
<gene>
    <name evidence="2" type="ORF">SAMN05421781_2618</name>
</gene>
<protein>
    <submittedName>
        <fullName evidence="2">Protein N-acetyltransferase, RimJ/RimL family</fullName>
    </submittedName>
</protein>
<evidence type="ECO:0000259" key="1">
    <source>
        <dbReference type="PROSITE" id="PS51186"/>
    </source>
</evidence>
<organism evidence="2 3">
    <name type="scientific">Marinococcus luteus</name>
    <dbReference type="NCBI Taxonomy" id="1122204"/>
    <lineage>
        <taxon>Bacteria</taxon>
        <taxon>Bacillati</taxon>
        <taxon>Bacillota</taxon>
        <taxon>Bacilli</taxon>
        <taxon>Bacillales</taxon>
        <taxon>Bacillaceae</taxon>
        <taxon>Marinococcus</taxon>
    </lineage>
</organism>
<dbReference type="AlphaFoldDB" id="A0A1H2X2X7"/>
<dbReference type="Gene3D" id="3.40.630.30">
    <property type="match status" value="1"/>
</dbReference>
<reference evidence="2 3" key="1">
    <citation type="submission" date="2016-10" db="EMBL/GenBank/DDBJ databases">
        <authorList>
            <person name="de Groot N.N."/>
        </authorList>
    </citation>
    <scope>NUCLEOTIDE SEQUENCE [LARGE SCALE GENOMIC DNA]</scope>
    <source>
        <strain evidence="2 3">DSM 23126</strain>
    </source>
</reference>
<keyword evidence="2" id="KW-0808">Transferase</keyword>
<dbReference type="InterPro" id="IPR000182">
    <property type="entry name" value="GNAT_dom"/>
</dbReference>
<dbReference type="Proteomes" id="UP000199488">
    <property type="component" value="Unassembled WGS sequence"/>
</dbReference>
<dbReference type="STRING" id="1122204.SAMN05421781_2618"/>
<dbReference type="EMBL" id="FNNC01000006">
    <property type="protein sequence ID" value="SDW87121.1"/>
    <property type="molecule type" value="Genomic_DNA"/>
</dbReference>
<proteinExistence type="predicted"/>